<dbReference type="Proteomes" id="UP000332933">
    <property type="component" value="Unassembled WGS sequence"/>
</dbReference>
<dbReference type="PANTHER" id="PTHR24113">
    <property type="entry name" value="RAN GTPASE-ACTIVATING PROTEIN 1"/>
    <property type="match status" value="1"/>
</dbReference>
<dbReference type="PANTHER" id="PTHR24113:SF15">
    <property type="entry name" value="NACHT DOMAIN-CONTAINING PROTEIN"/>
    <property type="match status" value="1"/>
</dbReference>
<proteinExistence type="predicted"/>
<evidence type="ECO:0000313" key="2">
    <source>
        <dbReference type="EMBL" id="VFT79987.1"/>
    </source>
</evidence>
<evidence type="ECO:0000313" key="1">
    <source>
        <dbReference type="EMBL" id="KAF0716530.1"/>
    </source>
</evidence>
<dbReference type="GO" id="GO:0006913">
    <property type="term" value="P:nucleocytoplasmic transport"/>
    <property type="evidence" value="ECO:0007669"/>
    <property type="project" value="TreeGrafter"/>
</dbReference>
<accession>A0A485K9Z2</accession>
<dbReference type="Gene3D" id="3.80.10.10">
    <property type="entry name" value="Ribonuclease Inhibitor"/>
    <property type="match status" value="1"/>
</dbReference>
<gene>
    <name evidence="2" type="primary">Aste57867_2797</name>
    <name evidence="1" type="ORF">As57867_002790</name>
    <name evidence="2" type="ORF">ASTE57867_2797</name>
</gene>
<protein>
    <submittedName>
        <fullName evidence="2">Aste57867_2797 protein</fullName>
    </submittedName>
</protein>
<dbReference type="SUPFAM" id="SSF52047">
    <property type="entry name" value="RNI-like"/>
    <property type="match status" value="1"/>
</dbReference>
<dbReference type="GO" id="GO:0005634">
    <property type="term" value="C:nucleus"/>
    <property type="evidence" value="ECO:0007669"/>
    <property type="project" value="TreeGrafter"/>
</dbReference>
<keyword evidence="3" id="KW-1185">Reference proteome</keyword>
<dbReference type="EMBL" id="VJMH01000391">
    <property type="protein sequence ID" value="KAF0716530.1"/>
    <property type="molecule type" value="Genomic_DNA"/>
</dbReference>
<reference evidence="1" key="2">
    <citation type="submission" date="2019-06" db="EMBL/GenBank/DDBJ databases">
        <title>Genomics analysis of Aphanomyces spp. identifies a new class of oomycete effector associated with host adaptation.</title>
        <authorList>
            <person name="Gaulin E."/>
        </authorList>
    </citation>
    <scope>NUCLEOTIDE SEQUENCE</scope>
    <source>
        <strain evidence="1">CBS 578.67</strain>
    </source>
</reference>
<dbReference type="InterPro" id="IPR027038">
    <property type="entry name" value="RanGap"/>
</dbReference>
<name>A0A485K9Z2_9STRA</name>
<sequence>MPVAQNIPAATLVSIVGSRSSGAGVVDDAGSCIIVMKRAKHAIDAHVRRRLPPPDILLRIAFCIDDAPSLFSFLDALGTPDARGPLEPLWLLRTTTSDLSRLWPTLHLDDDGVVPIPRACLEPIAKYYRHVIIRGAFDFAWLRRHLHPTATTIDWRFMPTDDARLSTSLAAWYDTWATFPITHVQMAGAASIDALVRVLPALRHRLVRLDLQHTRCTSRDDITAFLATATQVTDVTLHNVHDSRHGRVYTARMLRDLVQWCKGLTSKTDAPQRFRLGECYFSEPRPSTDRAASTDTAAKTEFFATLFSTLTTLHLTAVDLHAFDFTTTTFTMDALTLDQCQLSSTHVDQLSRVVTSRVRHLALRGLTLVCGDEAHTSLTRLWHAVAEVVTSLDMGKCVLQRRGSRVSCPIDWAALAPLLRHMRRLERLQLDANGIDDAAAAAIAAAVERHATLRSINLEANDVGARGVLALLNAKTRVREIELGRSYEIATDDGDMLHQVAARRGIRLGLSYSMNAF</sequence>
<dbReference type="GO" id="GO:0005829">
    <property type="term" value="C:cytosol"/>
    <property type="evidence" value="ECO:0007669"/>
    <property type="project" value="TreeGrafter"/>
</dbReference>
<dbReference type="GO" id="GO:0031267">
    <property type="term" value="F:small GTPase binding"/>
    <property type="evidence" value="ECO:0007669"/>
    <property type="project" value="TreeGrafter"/>
</dbReference>
<dbReference type="AlphaFoldDB" id="A0A485K9Z2"/>
<dbReference type="OrthoDB" id="88382at2759"/>
<dbReference type="EMBL" id="CAADRA010000391">
    <property type="protein sequence ID" value="VFT79987.1"/>
    <property type="molecule type" value="Genomic_DNA"/>
</dbReference>
<reference evidence="2 3" key="1">
    <citation type="submission" date="2019-03" db="EMBL/GenBank/DDBJ databases">
        <authorList>
            <person name="Gaulin E."/>
            <person name="Dumas B."/>
        </authorList>
    </citation>
    <scope>NUCLEOTIDE SEQUENCE [LARGE SCALE GENOMIC DNA]</scope>
    <source>
        <strain evidence="2">CBS 568.67</strain>
    </source>
</reference>
<evidence type="ECO:0000313" key="3">
    <source>
        <dbReference type="Proteomes" id="UP000332933"/>
    </source>
</evidence>
<dbReference type="InterPro" id="IPR032675">
    <property type="entry name" value="LRR_dom_sf"/>
</dbReference>
<organism evidence="2 3">
    <name type="scientific">Aphanomyces stellatus</name>
    <dbReference type="NCBI Taxonomy" id="120398"/>
    <lineage>
        <taxon>Eukaryota</taxon>
        <taxon>Sar</taxon>
        <taxon>Stramenopiles</taxon>
        <taxon>Oomycota</taxon>
        <taxon>Saprolegniomycetes</taxon>
        <taxon>Saprolegniales</taxon>
        <taxon>Verrucalvaceae</taxon>
        <taxon>Aphanomyces</taxon>
    </lineage>
</organism>
<dbReference type="GO" id="GO:0048471">
    <property type="term" value="C:perinuclear region of cytoplasm"/>
    <property type="evidence" value="ECO:0007669"/>
    <property type="project" value="TreeGrafter"/>
</dbReference>
<dbReference type="GO" id="GO:0005096">
    <property type="term" value="F:GTPase activator activity"/>
    <property type="evidence" value="ECO:0007669"/>
    <property type="project" value="InterPro"/>
</dbReference>